<dbReference type="InterPro" id="IPR051262">
    <property type="entry name" value="SMP-30/CGR1_Lactonase"/>
</dbReference>
<dbReference type="OrthoDB" id="241638at2"/>
<dbReference type="PANTHER" id="PTHR47572:SF5">
    <property type="entry name" value="BLR2277 PROTEIN"/>
    <property type="match status" value="1"/>
</dbReference>
<organism evidence="2 3">
    <name type="scientific">Arenibacter aquaticus</name>
    <dbReference type="NCBI Taxonomy" id="2489054"/>
    <lineage>
        <taxon>Bacteria</taxon>
        <taxon>Pseudomonadati</taxon>
        <taxon>Bacteroidota</taxon>
        <taxon>Flavobacteriia</taxon>
        <taxon>Flavobacteriales</taxon>
        <taxon>Flavobacteriaceae</taxon>
        <taxon>Arenibacter</taxon>
    </lineage>
</organism>
<dbReference type="Gene3D" id="2.120.10.30">
    <property type="entry name" value="TolB, C-terminal domain"/>
    <property type="match status" value="1"/>
</dbReference>
<name>A0A3S0B0I2_9FLAO</name>
<dbReference type="SUPFAM" id="SSF63829">
    <property type="entry name" value="Calcium-dependent phosphotriesterase"/>
    <property type="match status" value="1"/>
</dbReference>
<dbReference type="PROSITE" id="PS51257">
    <property type="entry name" value="PROKAR_LIPOPROTEIN"/>
    <property type="match status" value="1"/>
</dbReference>
<keyword evidence="3" id="KW-1185">Reference proteome</keyword>
<reference evidence="2 3" key="1">
    <citation type="submission" date="2018-11" db="EMBL/GenBank/DDBJ databases">
        <title>Arenibacter aquaticus sp.nov., a marine bacterium isolated from surface seawater in the South China Sea.</title>
        <authorList>
            <person name="Guo J."/>
            <person name="Sun J."/>
        </authorList>
    </citation>
    <scope>NUCLEOTIDE SEQUENCE [LARGE SCALE GENOMIC DNA]</scope>
    <source>
        <strain evidence="2 3">GUO666</strain>
    </source>
</reference>
<dbReference type="Pfam" id="PF08450">
    <property type="entry name" value="SGL"/>
    <property type="match status" value="1"/>
</dbReference>
<dbReference type="PANTHER" id="PTHR47572">
    <property type="entry name" value="LIPOPROTEIN-RELATED"/>
    <property type="match status" value="1"/>
</dbReference>
<evidence type="ECO:0000313" key="2">
    <source>
        <dbReference type="EMBL" id="RTE54814.1"/>
    </source>
</evidence>
<dbReference type="AlphaFoldDB" id="A0A3S0B0I2"/>
<dbReference type="EMBL" id="RQPJ01000002">
    <property type="protein sequence ID" value="RTE54814.1"/>
    <property type="molecule type" value="Genomic_DNA"/>
</dbReference>
<evidence type="ECO:0000313" key="3">
    <source>
        <dbReference type="Proteomes" id="UP000267585"/>
    </source>
</evidence>
<feature type="domain" description="SMP-30/Gluconolactonase/LRE-like region" evidence="1">
    <location>
        <begin position="41"/>
        <end position="276"/>
    </location>
</feature>
<dbReference type="InterPro" id="IPR011042">
    <property type="entry name" value="6-blade_b-propeller_TolB-like"/>
</dbReference>
<proteinExistence type="predicted"/>
<gene>
    <name evidence="2" type="ORF">EHW67_06525</name>
</gene>
<dbReference type="Proteomes" id="UP000267585">
    <property type="component" value="Unassembled WGS sequence"/>
</dbReference>
<evidence type="ECO:0000259" key="1">
    <source>
        <dbReference type="Pfam" id="PF08450"/>
    </source>
</evidence>
<accession>A0A3S0B0I2</accession>
<protein>
    <submittedName>
        <fullName evidence="2">SMP-30/gluconolactonase/LRE family protein</fullName>
    </submittedName>
</protein>
<dbReference type="RefSeq" id="WP_126161546.1">
    <property type="nucleotide sequence ID" value="NZ_RQPJ01000002.1"/>
</dbReference>
<dbReference type="InterPro" id="IPR013658">
    <property type="entry name" value="SGL"/>
</dbReference>
<sequence>MIYGRFPYLAACAILLGFGCKRTADHSTDFTAEFMFTKGIEGPAVNAKGELFAVNIKEEGTIGIVNQKGKGEIYLRLPEGSIGNGIRFDLEGNMFIADYLGHKIYRVKKNTRNLEVWAQDTTMNQPNDLAIAPNQNIYLSDPNWSKGNGKIWMVDSSQKISLLEDNMGTTNGIEISPDGKHLYVNESVQRLVWQFDIKEDGSLHNKKELISFPDFGLDGMRCDIKGNLYITRYDKGTVVVVSPEGNILNEIELKGKKPSNISFGGRDGKSCFVTMADRGCIETFRAPFKGNSFK</sequence>
<comment type="caution">
    <text evidence="2">The sequence shown here is derived from an EMBL/GenBank/DDBJ whole genome shotgun (WGS) entry which is preliminary data.</text>
</comment>